<gene>
    <name evidence="1" type="ORF">GMD78_05855</name>
</gene>
<proteinExistence type="predicted"/>
<keyword evidence="2" id="KW-1185">Reference proteome</keyword>
<dbReference type="RefSeq" id="WP_155667893.1">
    <property type="nucleotide sequence ID" value="NZ_WOCA01000003.1"/>
</dbReference>
<name>A0A6N8FE23_9BACI</name>
<dbReference type="PANTHER" id="PTHR41263">
    <property type="entry name" value="ASPARTYL-PHOSPHATE PHOSPHATASE YISI"/>
    <property type="match status" value="1"/>
</dbReference>
<dbReference type="InterPro" id="IPR053028">
    <property type="entry name" value="Spo0E-like_phosphatase"/>
</dbReference>
<dbReference type="SUPFAM" id="SSF140500">
    <property type="entry name" value="BAS1536-like"/>
    <property type="match status" value="1"/>
</dbReference>
<protein>
    <submittedName>
        <fullName evidence="1">Spo0E family sporulation regulatory protein-aspartic acid phosphatase</fullName>
    </submittedName>
</protein>
<dbReference type="GO" id="GO:0046983">
    <property type="term" value="F:protein dimerization activity"/>
    <property type="evidence" value="ECO:0007669"/>
    <property type="project" value="InterPro"/>
</dbReference>
<sequence>MVNKNKDELLNQVQKKKKEMIEIGLEKGLQHDETLLISQQLDKLIFKAQKQQVNKPSEN</sequence>
<evidence type="ECO:0000313" key="1">
    <source>
        <dbReference type="EMBL" id="MUK87922.1"/>
    </source>
</evidence>
<dbReference type="EMBL" id="WOCA01000003">
    <property type="protein sequence ID" value="MUK87922.1"/>
    <property type="molecule type" value="Genomic_DNA"/>
</dbReference>
<dbReference type="InterPro" id="IPR037208">
    <property type="entry name" value="Spo0E-like_sf"/>
</dbReference>
<organism evidence="1 2">
    <name type="scientific">Ornithinibacillus caprae</name>
    <dbReference type="NCBI Taxonomy" id="2678566"/>
    <lineage>
        <taxon>Bacteria</taxon>
        <taxon>Bacillati</taxon>
        <taxon>Bacillota</taxon>
        <taxon>Bacilli</taxon>
        <taxon>Bacillales</taxon>
        <taxon>Bacillaceae</taxon>
        <taxon>Ornithinibacillus</taxon>
    </lineage>
</organism>
<dbReference type="Proteomes" id="UP000469125">
    <property type="component" value="Unassembled WGS sequence"/>
</dbReference>
<dbReference type="PANTHER" id="PTHR41263:SF1">
    <property type="entry name" value="ASPARTYL-PHOSPHATE PHOSPHATASE YISI"/>
    <property type="match status" value="1"/>
</dbReference>
<dbReference type="InterPro" id="IPR036638">
    <property type="entry name" value="HLH_DNA-bd_sf"/>
</dbReference>
<dbReference type="InterPro" id="IPR018540">
    <property type="entry name" value="Spo0E-like"/>
</dbReference>
<reference evidence="1 2" key="1">
    <citation type="submission" date="2019-11" db="EMBL/GenBank/DDBJ databases">
        <authorList>
            <person name="Li X."/>
        </authorList>
    </citation>
    <scope>NUCLEOTIDE SEQUENCE [LARGE SCALE GENOMIC DNA]</scope>
    <source>
        <strain evidence="1 2">L9</strain>
    </source>
</reference>
<evidence type="ECO:0000313" key="2">
    <source>
        <dbReference type="Proteomes" id="UP000469125"/>
    </source>
</evidence>
<comment type="caution">
    <text evidence="1">The sequence shown here is derived from an EMBL/GenBank/DDBJ whole genome shotgun (WGS) entry which is preliminary data.</text>
</comment>
<dbReference type="Pfam" id="PF09388">
    <property type="entry name" value="SpoOE-like"/>
    <property type="match status" value="1"/>
</dbReference>
<dbReference type="Gene3D" id="4.10.280.10">
    <property type="entry name" value="Helix-loop-helix DNA-binding domain"/>
    <property type="match status" value="1"/>
</dbReference>
<accession>A0A6N8FE23</accession>
<dbReference type="AlphaFoldDB" id="A0A6N8FE23"/>
<dbReference type="GO" id="GO:0043937">
    <property type="term" value="P:regulation of sporulation"/>
    <property type="evidence" value="ECO:0007669"/>
    <property type="project" value="InterPro"/>
</dbReference>